<dbReference type="PROSITE" id="PS00061">
    <property type="entry name" value="ADH_SHORT"/>
    <property type="match status" value="1"/>
</dbReference>
<dbReference type="PANTHER" id="PTHR43669">
    <property type="entry name" value="5-KETO-D-GLUCONATE 5-REDUCTASE"/>
    <property type="match status" value="1"/>
</dbReference>
<reference evidence="4 5" key="1">
    <citation type="submission" date="2018-06" db="EMBL/GenBank/DDBJ databases">
        <title>Streptacidiphilus pinicola sp. nov., isolated from pine grove soil.</title>
        <authorList>
            <person name="Roh S.G."/>
            <person name="Park S."/>
            <person name="Kim M.-K."/>
            <person name="Yun B.-R."/>
            <person name="Park J."/>
            <person name="Kim M.J."/>
            <person name="Kim Y.S."/>
            <person name="Kim S.B."/>
        </authorList>
    </citation>
    <scope>NUCLEOTIDE SEQUENCE [LARGE SCALE GENOMIC DNA]</scope>
    <source>
        <strain evidence="4 5">MMS16-CNU450</strain>
    </source>
</reference>
<dbReference type="CDD" id="cd05233">
    <property type="entry name" value="SDR_c"/>
    <property type="match status" value="1"/>
</dbReference>
<dbReference type="AlphaFoldDB" id="A0A2X0I8D3"/>
<keyword evidence="5" id="KW-1185">Reference proteome</keyword>
<evidence type="ECO:0000256" key="1">
    <source>
        <dbReference type="ARBA" id="ARBA00006484"/>
    </source>
</evidence>
<sequence>MSGPQSKPPRRVLLVGGTSEIGIALLHALDLGPDDEAILAGRDPRRLAAAGADLRCRVTTAPFDALDPATHTTLTARALADGPLDVAICAAGVLVAQDVLDAQPERAGELVQINLTAHVTLLLALAARMREQRRGTIVVLSSIAAVRPRRANFVYGAAKAGLDAFARGLADRLHGTGVSVLLVRPGFVTGRMTEGMAPAPLSSTPTQVAAAVAAALGRGPGSRTLWVPRRLAVLAAVMRLLPRPLWRRLPR</sequence>
<evidence type="ECO:0000313" key="5">
    <source>
        <dbReference type="Proteomes" id="UP000248889"/>
    </source>
</evidence>
<dbReference type="InterPro" id="IPR036291">
    <property type="entry name" value="NAD(P)-bd_dom_sf"/>
</dbReference>
<dbReference type="EMBL" id="QKYN01000173">
    <property type="protein sequence ID" value="RAG81202.1"/>
    <property type="molecule type" value="Genomic_DNA"/>
</dbReference>
<dbReference type="SUPFAM" id="SSF51735">
    <property type="entry name" value="NAD(P)-binding Rossmann-fold domains"/>
    <property type="match status" value="1"/>
</dbReference>
<dbReference type="InterPro" id="IPR020904">
    <property type="entry name" value="Sc_DH/Rdtase_CS"/>
</dbReference>
<comment type="caution">
    <text evidence="4">The sequence shown here is derived from an EMBL/GenBank/DDBJ whole genome shotgun (WGS) entry which is preliminary data.</text>
</comment>
<dbReference type="Gene3D" id="3.40.50.720">
    <property type="entry name" value="NAD(P)-binding Rossmann-like Domain"/>
    <property type="match status" value="1"/>
</dbReference>
<dbReference type="PRINTS" id="PR00080">
    <property type="entry name" value="SDRFAMILY"/>
</dbReference>
<evidence type="ECO:0000256" key="2">
    <source>
        <dbReference type="ARBA" id="ARBA00023002"/>
    </source>
</evidence>
<protein>
    <recommendedName>
        <fullName evidence="6">Oxidoreductase</fullName>
    </recommendedName>
</protein>
<accession>A0A2X0I8D3</accession>
<dbReference type="PRINTS" id="PR00081">
    <property type="entry name" value="GDHRDH"/>
</dbReference>
<keyword evidence="2" id="KW-0560">Oxidoreductase</keyword>
<gene>
    <name evidence="4" type="ORF">DN069_34175</name>
</gene>
<dbReference type="InterPro" id="IPR002347">
    <property type="entry name" value="SDR_fam"/>
</dbReference>
<dbReference type="Proteomes" id="UP000248889">
    <property type="component" value="Unassembled WGS sequence"/>
</dbReference>
<dbReference type="OrthoDB" id="5115951at2"/>
<dbReference type="PANTHER" id="PTHR43669:SF6">
    <property type="entry name" value="DECAPRENYLPHOSPHORYL-2-KETO-BETA-D-ERYTHRO-PENTOSE REDUCTASE"/>
    <property type="match status" value="1"/>
</dbReference>
<organism evidence="4 5">
    <name type="scientific">Streptacidiphilus pinicola</name>
    <dbReference type="NCBI Taxonomy" id="2219663"/>
    <lineage>
        <taxon>Bacteria</taxon>
        <taxon>Bacillati</taxon>
        <taxon>Actinomycetota</taxon>
        <taxon>Actinomycetes</taxon>
        <taxon>Kitasatosporales</taxon>
        <taxon>Streptomycetaceae</taxon>
        <taxon>Streptacidiphilus</taxon>
    </lineage>
</organism>
<dbReference type="GO" id="GO:0016491">
    <property type="term" value="F:oxidoreductase activity"/>
    <property type="evidence" value="ECO:0007669"/>
    <property type="project" value="UniProtKB-KW"/>
</dbReference>
<evidence type="ECO:0008006" key="6">
    <source>
        <dbReference type="Google" id="ProtNLM"/>
    </source>
</evidence>
<dbReference type="Pfam" id="PF00106">
    <property type="entry name" value="adh_short"/>
    <property type="match status" value="1"/>
</dbReference>
<evidence type="ECO:0000256" key="3">
    <source>
        <dbReference type="RuleBase" id="RU000363"/>
    </source>
</evidence>
<comment type="similarity">
    <text evidence="1 3">Belongs to the short-chain dehydrogenases/reductases (SDR) family.</text>
</comment>
<name>A0A2X0I8D3_9ACTN</name>
<dbReference type="RefSeq" id="WP_111507131.1">
    <property type="nucleotide sequence ID" value="NZ_QKYN01000173.1"/>
</dbReference>
<evidence type="ECO:0000313" key="4">
    <source>
        <dbReference type="EMBL" id="RAG81202.1"/>
    </source>
</evidence>
<proteinExistence type="inferred from homology"/>